<keyword evidence="3" id="KW-1185">Reference proteome</keyword>
<gene>
    <name evidence="2" type="ORF">PoB_003504700</name>
</gene>
<feature type="region of interest" description="Disordered" evidence="1">
    <location>
        <begin position="1"/>
        <end position="45"/>
    </location>
</feature>
<evidence type="ECO:0000256" key="1">
    <source>
        <dbReference type="SAM" id="MobiDB-lite"/>
    </source>
</evidence>
<dbReference type="Proteomes" id="UP000735302">
    <property type="component" value="Unassembled WGS sequence"/>
</dbReference>
<accession>A0AAV4AMQ8</accession>
<name>A0AAV4AMQ8_9GAST</name>
<comment type="caution">
    <text evidence="2">The sequence shown here is derived from an EMBL/GenBank/DDBJ whole genome shotgun (WGS) entry which is preliminary data.</text>
</comment>
<sequence>MNQDTPRPNRAGAREDRRSFFSSTTTIRPDLVSVEPNRHGHQPGVKSIRCQTCSELQVAVAPSSLEAISTSSAAVKNHRALRYCFHSRSGPDGLVSLVGVRN</sequence>
<protein>
    <submittedName>
        <fullName evidence="2">Uncharacterized protein</fullName>
    </submittedName>
</protein>
<proteinExistence type="predicted"/>
<dbReference type="EMBL" id="BLXT01003971">
    <property type="protein sequence ID" value="GFO08542.1"/>
    <property type="molecule type" value="Genomic_DNA"/>
</dbReference>
<evidence type="ECO:0000313" key="2">
    <source>
        <dbReference type="EMBL" id="GFO08542.1"/>
    </source>
</evidence>
<reference evidence="2 3" key="1">
    <citation type="journal article" date="2021" name="Elife">
        <title>Chloroplast acquisition without the gene transfer in kleptoplastic sea slugs, Plakobranchus ocellatus.</title>
        <authorList>
            <person name="Maeda T."/>
            <person name="Takahashi S."/>
            <person name="Yoshida T."/>
            <person name="Shimamura S."/>
            <person name="Takaki Y."/>
            <person name="Nagai Y."/>
            <person name="Toyoda A."/>
            <person name="Suzuki Y."/>
            <person name="Arimoto A."/>
            <person name="Ishii H."/>
            <person name="Satoh N."/>
            <person name="Nishiyama T."/>
            <person name="Hasebe M."/>
            <person name="Maruyama T."/>
            <person name="Minagawa J."/>
            <person name="Obokata J."/>
            <person name="Shigenobu S."/>
        </authorList>
    </citation>
    <scope>NUCLEOTIDE SEQUENCE [LARGE SCALE GENOMIC DNA]</scope>
</reference>
<organism evidence="2 3">
    <name type="scientific">Plakobranchus ocellatus</name>
    <dbReference type="NCBI Taxonomy" id="259542"/>
    <lineage>
        <taxon>Eukaryota</taxon>
        <taxon>Metazoa</taxon>
        <taxon>Spiralia</taxon>
        <taxon>Lophotrochozoa</taxon>
        <taxon>Mollusca</taxon>
        <taxon>Gastropoda</taxon>
        <taxon>Heterobranchia</taxon>
        <taxon>Euthyneura</taxon>
        <taxon>Panpulmonata</taxon>
        <taxon>Sacoglossa</taxon>
        <taxon>Placobranchoidea</taxon>
        <taxon>Plakobranchidae</taxon>
        <taxon>Plakobranchus</taxon>
    </lineage>
</organism>
<dbReference type="AlphaFoldDB" id="A0AAV4AMQ8"/>
<evidence type="ECO:0000313" key="3">
    <source>
        <dbReference type="Proteomes" id="UP000735302"/>
    </source>
</evidence>